<dbReference type="Proteomes" id="UP000031408">
    <property type="component" value="Unassembled WGS sequence"/>
</dbReference>
<evidence type="ECO:0000313" key="7">
    <source>
        <dbReference type="EMBL" id="KIC96455.1"/>
    </source>
</evidence>
<dbReference type="InterPro" id="IPR036909">
    <property type="entry name" value="Cyt_c-like_dom_sf"/>
</dbReference>
<feature type="transmembrane region" description="Helical" evidence="5">
    <location>
        <begin position="191"/>
        <end position="209"/>
    </location>
</feature>
<keyword evidence="2 4" id="KW-0479">Metal-binding</keyword>
<dbReference type="GO" id="GO:0009055">
    <property type="term" value="F:electron transfer activity"/>
    <property type="evidence" value="ECO:0007669"/>
    <property type="project" value="InterPro"/>
</dbReference>
<organism evidence="7 8">
    <name type="scientific">Flavihumibacter solisilvae</name>
    <dbReference type="NCBI Taxonomy" id="1349421"/>
    <lineage>
        <taxon>Bacteria</taxon>
        <taxon>Pseudomonadati</taxon>
        <taxon>Bacteroidota</taxon>
        <taxon>Chitinophagia</taxon>
        <taxon>Chitinophagales</taxon>
        <taxon>Chitinophagaceae</taxon>
        <taxon>Flavihumibacter</taxon>
    </lineage>
</organism>
<dbReference type="SUPFAM" id="SSF46626">
    <property type="entry name" value="Cytochrome c"/>
    <property type="match status" value="1"/>
</dbReference>
<dbReference type="RefSeq" id="WP_039136426.1">
    <property type="nucleotide sequence ID" value="NZ_JSVC01000001.1"/>
</dbReference>
<evidence type="ECO:0000259" key="6">
    <source>
        <dbReference type="PROSITE" id="PS51007"/>
    </source>
</evidence>
<accession>A0A0C1IQH8</accession>
<gene>
    <name evidence="7" type="ORF">OI18_01620</name>
</gene>
<protein>
    <submittedName>
        <fullName evidence="7">Cytochrome C</fullName>
    </submittedName>
</protein>
<dbReference type="InterPro" id="IPR036280">
    <property type="entry name" value="Multihaem_cyt_sf"/>
</dbReference>
<reference evidence="7 8" key="1">
    <citation type="submission" date="2014-11" db="EMBL/GenBank/DDBJ databases">
        <title>Genome sequence of Flavihumibacter solisilvae 3-3.</title>
        <authorList>
            <person name="Zhou G."/>
            <person name="Li M."/>
            <person name="Wang G."/>
        </authorList>
    </citation>
    <scope>NUCLEOTIDE SEQUENCE [LARGE SCALE GENOMIC DNA]</scope>
    <source>
        <strain evidence="7 8">3-3</strain>
    </source>
</reference>
<evidence type="ECO:0000256" key="1">
    <source>
        <dbReference type="ARBA" id="ARBA00022617"/>
    </source>
</evidence>
<evidence type="ECO:0000313" key="8">
    <source>
        <dbReference type="Proteomes" id="UP000031408"/>
    </source>
</evidence>
<dbReference type="PANTHER" id="PTHR39425">
    <property type="entry name" value="LIPOPROTEIN CYTOCHROME C"/>
    <property type="match status" value="1"/>
</dbReference>
<sequence>MIDYRRIAKRLVISILLLTVVCFDQQIFAQDGKALFQQNCASCHAVHKDLTGPKLAGIEERVPDKKLLHDWIRNNQAVLKSGNKYFNDLYQQYNKAAMNLFPNLTDAEIDAILAYVKVQEANVPGAKGNPKTDQDAKATSSDNTLLFGILTLILAIIVFTLLQVNANLKRLSDEKEGVPAYEPVPFWRNKAYIALVAVILFVIGGYYTIQGAIGLGRSKDYQPEQPIYYSHKVHAGTNQINCLYCHGGAQEGRHANIPSLNTCMNCHMAITSYSGEDLYREDGTKVDGTAEIQKIYKHTGWDPDQQKYANEPKPVEWVKIHNLPDHVYFSHAQHVNAGRVACQTCHGEIQNMNEVYQFSDLSMGWCINCHRETKVKFTENKFYSIYEKFHNEIKNGTLDSVTVEKIGGTECQKCHY</sequence>
<dbReference type="GO" id="GO:0020037">
    <property type="term" value="F:heme binding"/>
    <property type="evidence" value="ECO:0007669"/>
    <property type="project" value="InterPro"/>
</dbReference>
<comment type="caution">
    <text evidence="7">The sequence shown here is derived from an EMBL/GenBank/DDBJ whole genome shotgun (WGS) entry which is preliminary data.</text>
</comment>
<dbReference type="STRING" id="1349421.OI18_01620"/>
<keyword evidence="1 4" id="KW-0349">Heme</keyword>
<dbReference type="PANTHER" id="PTHR39425:SF1">
    <property type="entry name" value="CYTOCHROME C7-LIKE DOMAIN-CONTAINING PROTEIN"/>
    <property type="match status" value="1"/>
</dbReference>
<dbReference type="PROSITE" id="PS51007">
    <property type="entry name" value="CYTC"/>
    <property type="match status" value="1"/>
</dbReference>
<keyword evidence="5" id="KW-1133">Transmembrane helix</keyword>
<name>A0A0C1IQH8_9BACT</name>
<dbReference type="OrthoDB" id="9782196at2"/>
<dbReference type="EMBL" id="JSVC01000001">
    <property type="protein sequence ID" value="KIC96455.1"/>
    <property type="molecule type" value="Genomic_DNA"/>
</dbReference>
<evidence type="ECO:0000256" key="3">
    <source>
        <dbReference type="ARBA" id="ARBA00023004"/>
    </source>
</evidence>
<evidence type="ECO:0000256" key="2">
    <source>
        <dbReference type="ARBA" id="ARBA00022723"/>
    </source>
</evidence>
<keyword evidence="5" id="KW-0472">Membrane</keyword>
<feature type="transmembrane region" description="Helical" evidence="5">
    <location>
        <begin position="144"/>
        <end position="162"/>
    </location>
</feature>
<dbReference type="GO" id="GO:0046872">
    <property type="term" value="F:metal ion binding"/>
    <property type="evidence" value="ECO:0007669"/>
    <property type="project" value="UniProtKB-KW"/>
</dbReference>
<evidence type="ECO:0000256" key="5">
    <source>
        <dbReference type="SAM" id="Phobius"/>
    </source>
</evidence>
<dbReference type="Pfam" id="PF00034">
    <property type="entry name" value="Cytochrom_C"/>
    <property type="match status" value="1"/>
</dbReference>
<dbReference type="Gene3D" id="3.90.10.10">
    <property type="entry name" value="Cytochrome C3"/>
    <property type="match status" value="2"/>
</dbReference>
<feature type="domain" description="Cytochrome c" evidence="6">
    <location>
        <begin position="27"/>
        <end position="120"/>
    </location>
</feature>
<dbReference type="InterPro" id="IPR009056">
    <property type="entry name" value="Cyt_c-like_dom"/>
</dbReference>
<dbReference type="AlphaFoldDB" id="A0A0C1IQH8"/>
<keyword evidence="8" id="KW-1185">Reference proteome</keyword>
<dbReference type="CDD" id="cd08168">
    <property type="entry name" value="Cytochrom_C3"/>
    <property type="match status" value="1"/>
</dbReference>
<keyword evidence="3 4" id="KW-0408">Iron</keyword>
<evidence type="ECO:0000256" key="4">
    <source>
        <dbReference type="PROSITE-ProRule" id="PRU00433"/>
    </source>
</evidence>
<dbReference type="SUPFAM" id="SSF48695">
    <property type="entry name" value="Multiheme cytochromes"/>
    <property type="match status" value="1"/>
</dbReference>
<keyword evidence="5" id="KW-0812">Transmembrane</keyword>
<dbReference type="Gene3D" id="1.10.760.10">
    <property type="entry name" value="Cytochrome c-like domain"/>
    <property type="match status" value="1"/>
</dbReference>
<proteinExistence type="predicted"/>